<gene>
    <name evidence="2" type="ORF">HAX54_012443</name>
</gene>
<comment type="caution">
    <text evidence="2">The sequence shown here is derived from an EMBL/GenBank/DDBJ whole genome shotgun (WGS) entry which is preliminary data.</text>
</comment>
<evidence type="ECO:0000256" key="1">
    <source>
        <dbReference type="SAM" id="Coils"/>
    </source>
</evidence>
<dbReference type="Proteomes" id="UP000823775">
    <property type="component" value="Unassembled WGS sequence"/>
</dbReference>
<keyword evidence="1" id="KW-0175">Coiled coil</keyword>
<reference evidence="2 3" key="1">
    <citation type="journal article" date="2021" name="BMC Genomics">
        <title>Datura genome reveals duplications of psychoactive alkaloid biosynthetic genes and high mutation rate following tissue culture.</title>
        <authorList>
            <person name="Rajewski A."/>
            <person name="Carter-House D."/>
            <person name="Stajich J."/>
            <person name="Litt A."/>
        </authorList>
    </citation>
    <scope>NUCLEOTIDE SEQUENCE [LARGE SCALE GENOMIC DNA]</scope>
    <source>
        <strain evidence="2">AR-01</strain>
    </source>
</reference>
<proteinExistence type="predicted"/>
<name>A0ABS8TLN2_DATST</name>
<dbReference type="EMBL" id="JACEIK010001723">
    <property type="protein sequence ID" value="MCD7471775.1"/>
    <property type="molecule type" value="Genomic_DNA"/>
</dbReference>
<sequence length="148" mass="17535">MFHSGIKHWQNNIKRRIQLFNANKLQQGSHSPRVDLVKDNMEEELEKLRNDHISLNIELQKLKDKQENMRKEEAVARNDKNREFWKNLFEDDSETQNEGADAEQALNFKVYGLIEEMVESKIAMEGETSTMDIVWREKNADEVQLMRS</sequence>
<feature type="coiled-coil region" evidence="1">
    <location>
        <begin position="38"/>
        <end position="82"/>
    </location>
</feature>
<accession>A0ABS8TLN2</accession>
<organism evidence="2 3">
    <name type="scientific">Datura stramonium</name>
    <name type="common">Jimsonweed</name>
    <name type="synonym">Common thornapple</name>
    <dbReference type="NCBI Taxonomy" id="4076"/>
    <lineage>
        <taxon>Eukaryota</taxon>
        <taxon>Viridiplantae</taxon>
        <taxon>Streptophyta</taxon>
        <taxon>Embryophyta</taxon>
        <taxon>Tracheophyta</taxon>
        <taxon>Spermatophyta</taxon>
        <taxon>Magnoliopsida</taxon>
        <taxon>eudicotyledons</taxon>
        <taxon>Gunneridae</taxon>
        <taxon>Pentapetalae</taxon>
        <taxon>asterids</taxon>
        <taxon>lamiids</taxon>
        <taxon>Solanales</taxon>
        <taxon>Solanaceae</taxon>
        <taxon>Solanoideae</taxon>
        <taxon>Datureae</taxon>
        <taxon>Datura</taxon>
    </lineage>
</organism>
<keyword evidence="3" id="KW-1185">Reference proteome</keyword>
<evidence type="ECO:0000313" key="3">
    <source>
        <dbReference type="Proteomes" id="UP000823775"/>
    </source>
</evidence>
<protein>
    <submittedName>
        <fullName evidence="2">Uncharacterized protein</fullName>
    </submittedName>
</protein>
<evidence type="ECO:0000313" key="2">
    <source>
        <dbReference type="EMBL" id="MCD7471775.1"/>
    </source>
</evidence>